<name>A0ABD0RZN4_CIRMR</name>
<organism evidence="2 3">
    <name type="scientific">Cirrhinus mrigala</name>
    <name type="common">Mrigala</name>
    <dbReference type="NCBI Taxonomy" id="683832"/>
    <lineage>
        <taxon>Eukaryota</taxon>
        <taxon>Metazoa</taxon>
        <taxon>Chordata</taxon>
        <taxon>Craniata</taxon>
        <taxon>Vertebrata</taxon>
        <taxon>Euteleostomi</taxon>
        <taxon>Actinopterygii</taxon>
        <taxon>Neopterygii</taxon>
        <taxon>Teleostei</taxon>
        <taxon>Ostariophysi</taxon>
        <taxon>Cypriniformes</taxon>
        <taxon>Cyprinidae</taxon>
        <taxon>Labeoninae</taxon>
        <taxon>Labeonini</taxon>
        <taxon>Cirrhinus</taxon>
    </lineage>
</organism>
<feature type="region of interest" description="Disordered" evidence="1">
    <location>
        <begin position="1"/>
        <end position="36"/>
    </location>
</feature>
<evidence type="ECO:0000256" key="1">
    <source>
        <dbReference type="SAM" id="MobiDB-lite"/>
    </source>
</evidence>
<comment type="caution">
    <text evidence="2">The sequence shown here is derived from an EMBL/GenBank/DDBJ whole genome shotgun (WGS) entry which is preliminary data.</text>
</comment>
<feature type="non-terminal residue" evidence="2">
    <location>
        <position position="62"/>
    </location>
</feature>
<feature type="compositionally biased region" description="Basic and acidic residues" evidence="1">
    <location>
        <begin position="19"/>
        <end position="35"/>
    </location>
</feature>
<evidence type="ECO:0000313" key="3">
    <source>
        <dbReference type="Proteomes" id="UP001529510"/>
    </source>
</evidence>
<evidence type="ECO:0000313" key="2">
    <source>
        <dbReference type="EMBL" id="KAL0203863.1"/>
    </source>
</evidence>
<reference evidence="2 3" key="1">
    <citation type="submission" date="2024-05" db="EMBL/GenBank/DDBJ databases">
        <title>Genome sequencing and assembly of Indian major carp, Cirrhinus mrigala (Hamilton, 1822).</title>
        <authorList>
            <person name="Mohindra V."/>
            <person name="Chowdhury L.M."/>
            <person name="Lal K."/>
            <person name="Jena J.K."/>
        </authorList>
    </citation>
    <scope>NUCLEOTIDE SEQUENCE [LARGE SCALE GENOMIC DNA]</scope>
    <source>
        <strain evidence="2">CM1030</strain>
        <tissue evidence="2">Blood</tissue>
    </source>
</reference>
<protein>
    <submittedName>
        <fullName evidence="2">Uncharacterized protein</fullName>
    </submittedName>
</protein>
<dbReference type="EMBL" id="JAMKFB020000001">
    <property type="protein sequence ID" value="KAL0203863.1"/>
    <property type="molecule type" value="Genomic_DNA"/>
</dbReference>
<dbReference type="Proteomes" id="UP001529510">
    <property type="component" value="Unassembled WGS sequence"/>
</dbReference>
<dbReference type="AlphaFoldDB" id="A0ABD0RZN4"/>
<sequence>MADSVAAGLADENETENEDKEREKRLFSGVKKTEKQAAASDLTETLGFYERKAKCKERKSNV</sequence>
<accession>A0ABD0RZN4</accession>
<gene>
    <name evidence="2" type="ORF">M9458_001881</name>
</gene>
<keyword evidence="3" id="KW-1185">Reference proteome</keyword>
<proteinExistence type="predicted"/>